<evidence type="ECO:0000313" key="3">
    <source>
        <dbReference type="Proteomes" id="UP000236745"/>
    </source>
</evidence>
<evidence type="ECO:0000313" key="2">
    <source>
        <dbReference type="EMBL" id="SEF73538.1"/>
    </source>
</evidence>
<dbReference type="RefSeq" id="WP_104001360.1">
    <property type="nucleotide sequence ID" value="NZ_FNVQ01000001.1"/>
</dbReference>
<dbReference type="NCBIfam" id="TIGR03344">
    <property type="entry name" value="VI_effect_Hcp1"/>
    <property type="match status" value="1"/>
</dbReference>
<protein>
    <submittedName>
        <fullName evidence="2">Type VI secretion system secreted protein Hcp</fullName>
    </submittedName>
</protein>
<dbReference type="PANTHER" id="PTHR36152">
    <property type="entry name" value="CYTOPLASMIC PROTEIN-RELATED"/>
    <property type="match status" value="1"/>
</dbReference>
<dbReference type="OrthoDB" id="5066999at2"/>
<proteinExistence type="predicted"/>
<dbReference type="PANTHER" id="PTHR36152:SF1">
    <property type="entry name" value="UBIQUITIN-LIKE DOMAIN-CONTAINING PROTEIN"/>
    <property type="match status" value="1"/>
</dbReference>
<dbReference type="Gene3D" id="2.30.110.20">
    <property type="entry name" value="Hcp1-like"/>
    <property type="match status" value="1"/>
</dbReference>
<dbReference type="InterPro" id="IPR036624">
    <property type="entry name" value="Hcp1-lik_sf"/>
</dbReference>
<dbReference type="SUPFAM" id="SSF141452">
    <property type="entry name" value="Hcp1-like"/>
    <property type="match status" value="1"/>
</dbReference>
<keyword evidence="3" id="KW-1185">Reference proteome</keyword>
<gene>
    <name evidence="2" type="ORF">SAMN05444390_101359</name>
</gene>
<name>A0A1H5UGF7_9GAMM</name>
<dbReference type="AlphaFoldDB" id="A0A1H5UGF7"/>
<feature type="region of interest" description="Disordered" evidence="1">
    <location>
        <begin position="151"/>
        <end position="176"/>
    </location>
</feature>
<dbReference type="InterPro" id="IPR053165">
    <property type="entry name" value="HSI-I_assembly_Hcp1"/>
</dbReference>
<dbReference type="Proteomes" id="UP000236745">
    <property type="component" value="Unassembled WGS sequence"/>
</dbReference>
<dbReference type="EMBL" id="FNVQ01000001">
    <property type="protein sequence ID" value="SEF73538.1"/>
    <property type="molecule type" value="Genomic_DNA"/>
</dbReference>
<dbReference type="InterPro" id="IPR008514">
    <property type="entry name" value="T6SS_Hcp"/>
</dbReference>
<organism evidence="2 3">
    <name type="scientific">Marinobacterium lutimaris</name>
    <dbReference type="NCBI Taxonomy" id="568106"/>
    <lineage>
        <taxon>Bacteria</taxon>
        <taxon>Pseudomonadati</taxon>
        <taxon>Pseudomonadota</taxon>
        <taxon>Gammaproteobacteria</taxon>
        <taxon>Oceanospirillales</taxon>
        <taxon>Oceanospirillaceae</taxon>
        <taxon>Marinobacterium</taxon>
    </lineage>
</organism>
<evidence type="ECO:0000256" key="1">
    <source>
        <dbReference type="SAM" id="MobiDB-lite"/>
    </source>
</evidence>
<accession>A0A1H5UGF7</accession>
<dbReference type="Pfam" id="PF05638">
    <property type="entry name" value="T6SS_HCP"/>
    <property type="match status" value="1"/>
</dbReference>
<sequence length="176" mass="19403">MAFDTYLKIDGIPGESLDDKHMDWIELKGFDFGASQATSATASSAGGASAERVNLSEFSIQKLVDKASPKLFEACCKGQHIKEIVMHVNRAGGDKVRYVEIKMEEVIVSSTEMQGTSASSSYEQDDKDDKIDLPYEKVKFNYARIKVTYTQQKRSDGQGGGNVAGGWDRTRNKVFA</sequence>
<reference evidence="2 3" key="1">
    <citation type="submission" date="2016-10" db="EMBL/GenBank/DDBJ databases">
        <authorList>
            <person name="de Groot N.N."/>
        </authorList>
    </citation>
    <scope>NUCLEOTIDE SEQUENCE [LARGE SCALE GENOMIC DNA]</scope>
    <source>
        <strain evidence="2 3">DSM 22012</strain>
    </source>
</reference>